<sequence>MAFLLAGVPVSWHLRAARQAAAQPAGPITWRHVRDAGGCATPSAAAYGPKAQGQATQALLRAGGAGLAAGDGGKVALAHGCDVG</sequence>
<name>A0AAE0BQ12_9CHLO</name>
<accession>A0AAE0BQ12</accession>
<proteinExistence type="predicted"/>
<gene>
    <name evidence="1" type="ORF">CYMTET_49569</name>
</gene>
<keyword evidence="2" id="KW-1185">Reference proteome</keyword>
<protein>
    <submittedName>
        <fullName evidence="1">Uncharacterized protein</fullName>
    </submittedName>
</protein>
<comment type="caution">
    <text evidence="1">The sequence shown here is derived from an EMBL/GenBank/DDBJ whole genome shotgun (WGS) entry which is preliminary data.</text>
</comment>
<dbReference type="Proteomes" id="UP001190700">
    <property type="component" value="Unassembled WGS sequence"/>
</dbReference>
<dbReference type="AlphaFoldDB" id="A0AAE0BQ12"/>
<evidence type="ECO:0000313" key="2">
    <source>
        <dbReference type="Proteomes" id="UP001190700"/>
    </source>
</evidence>
<evidence type="ECO:0000313" key="1">
    <source>
        <dbReference type="EMBL" id="KAK3240602.1"/>
    </source>
</evidence>
<reference evidence="1 2" key="1">
    <citation type="journal article" date="2015" name="Genome Biol. Evol.">
        <title>Comparative Genomics of a Bacterivorous Green Alga Reveals Evolutionary Causalities and Consequences of Phago-Mixotrophic Mode of Nutrition.</title>
        <authorList>
            <person name="Burns J.A."/>
            <person name="Paasch A."/>
            <person name="Narechania A."/>
            <person name="Kim E."/>
        </authorList>
    </citation>
    <scope>NUCLEOTIDE SEQUENCE [LARGE SCALE GENOMIC DNA]</scope>
    <source>
        <strain evidence="1 2">PLY_AMNH</strain>
    </source>
</reference>
<dbReference type="EMBL" id="LGRX02033594">
    <property type="protein sequence ID" value="KAK3240602.1"/>
    <property type="molecule type" value="Genomic_DNA"/>
</dbReference>
<organism evidence="1 2">
    <name type="scientific">Cymbomonas tetramitiformis</name>
    <dbReference type="NCBI Taxonomy" id="36881"/>
    <lineage>
        <taxon>Eukaryota</taxon>
        <taxon>Viridiplantae</taxon>
        <taxon>Chlorophyta</taxon>
        <taxon>Pyramimonadophyceae</taxon>
        <taxon>Pyramimonadales</taxon>
        <taxon>Pyramimonadaceae</taxon>
        <taxon>Cymbomonas</taxon>
    </lineage>
</organism>